<keyword evidence="1" id="KW-0175">Coiled coil</keyword>
<reference evidence="3" key="2">
    <citation type="submission" date="2015-01" db="EMBL/GenBank/DDBJ databases">
        <title>Evolutionary Origins and Diversification of the Mycorrhizal Mutualists.</title>
        <authorList>
            <consortium name="DOE Joint Genome Institute"/>
            <consortium name="Mycorrhizal Genomics Consortium"/>
            <person name="Kohler A."/>
            <person name="Kuo A."/>
            <person name="Nagy L.G."/>
            <person name="Floudas D."/>
            <person name="Copeland A."/>
            <person name="Barry K.W."/>
            <person name="Cichocki N."/>
            <person name="Veneault-Fourrey C."/>
            <person name="LaButti K."/>
            <person name="Lindquist E.A."/>
            <person name="Lipzen A."/>
            <person name="Lundell T."/>
            <person name="Morin E."/>
            <person name="Murat C."/>
            <person name="Riley R."/>
            <person name="Ohm R."/>
            <person name="Sun H."/>
            <person name="Tunlid A."/>
            <person name="Henrissat B."/>
            <person name="Grigoriev I.V."/>
            <person name="Hibbett D.S."/>
            <person name="Martin F."/>
        </authorList>
    </citation>
    <scope>NUCLEOTIDE SEQUENCE [LARGE SCALE GENOMIC DNA]</scope>
    <source>
        <strain evidence="3">MAFF 305830</strain>
    </source>
</reference>
<dbReference type="Proteomes" id="UP000054097">
    <property type="component" value="Unassembled WGS sequence"/>
</dbReference>
<organism evidence="2 3">
    <name type="scientific">Serendipita vermifera MAFF 305830</name>
    <dbReference type="NCBI Taxonomy" id="933852"/>
    <lineage>
        <taxon>Eukaryota</taxon>
        <taxon>Fungi</taxon>
        <taxon>Dikarya</taxon>
        <taxon>Basidiomycota</taxon>
        <taxon>Agaricomycotina</taxon>
        <taxon>Agaricomycetes</taxon>
        <taxon>Sebacinales</taxon>
        <taxon>Serendipitaceae</taxon>
        <taxon>Serendipita</taxon>
    </lineage>
</organism>
<evidence type="ECO:0000256" key="1">
    <source>
        <dbReference type="SAM" id="Coils"/>
    </source>
</evidence>
<dbReference type="EMBL" id="KN824323">
    <property type="protein sequence ID" value="KIM24532.1"/>
    <property type="molecule type" value="Genomic_DNA"/>
</dbReference>
<accession>A0A0C2X5D8</accession>
<reference evidence="2 3" key="1">
    <citation type="submission" date="2014-04" db="EMBL/GenBank/DDBJ databases">
        <authorList>
            <consortium name="DOE Joint Genome Institute"/>
            <person name="Kuo A."/>
            <person name="Zuccaro A."/>
            <person name="Kohler A."/>
            <person name="Nagy L.G."/>
            <person name="Floudas D."/>
            <person name="Copeland A."/>
            <person name="Barry K.W."/>
            <person name="Cichocki N."/>
            <person name="Veneault-Fourrey C."/>
            <person name="LaButti K."/>
            <person name="Lindquist E.A."/>
            <person name="Lipzen A."/>
            <person name="Lundell T."/>
            <person name="Morin E."/>
            <person name="Murat C."/>
            <person name="Sun H."/>
            <person name="Tunlid A."/>
            <person name="Henrissat B."/>
            <person name="Grigoriev I.V."/>
            <person name="Hibbett D.S."/>
            <person name="Martin F."/>
            <person name="Nordberg H.P."/>
            <person name="Cantor M.N."/>
            <person name="Hua S.X."/>
        </authorList>
    </citation>
    <scope>NUCLEOTIDE SEQUENCE [LARGE SCALE GENOMIC DNA]</scope>
    <source>
        <strain evidence="2 3">MAFF 305830</strain>
    </source>
</reference>
<protein>
    <submittedName>
        <fullName evidence="2">Uncharacterized protein</fullName>
    </submittedName>
</protein>
<keyword evidence="3" id="KW-1185">Reference proteome</keyword>
<gene>
    <name evidence="2" type="ORF">M408DRAFT_317527</name>
</gene>
<dbReference type="Gene3D" id="1.20.1280.50">
    <property type="match status" value="1"/>
</dbReference>
<dbReference type="AlphaFoldDB" id="A0A0C2X5D8"/>
<evidence type="ECO:0000313" key="2">
    <source>
        <dbReference type="EMBL" id="KIM24532.1"/>
    </source>
</evidence>
<proteinExistence type="predicted"/>
<feature type="coiled-coil region" evidence="1">
    <location>
        <begin position="2"/>
        <end position="91"/>
    </location>
</feature>
<dbReference type="OrthoDB" id="2986786at2759"/>
<name>A0A0C2X5D8_SERVB</name>
<sequence length="487" mass="55098">MLAEEEESLVHLNVSIEEKQKNLDRTREEVSLFKERILRAKTEQAAAIQLRDRLQIGLKSIQGINSLETAAKEITKQIENTELLIKQETEALCIARADLQGSLSIERIRKQMVDSSISQRKKLLASIRSKKTNVLRPILRLPHEVWNQIFRETAYQPLCAPADIDWGDIPKTWRQPFILSAVCHQWRLICRGDPKLWKDPVVIVKEDDRAAISDIQIHCDLTAGIFDTLTIAAQALDSPLSNHGLRKQFPHIKTILTFDSPMPALEELGIEMEDDKCFPGLIAAIHQSGKNLRKLHFVGTIDSEENDSPAESRTRLENLQEISMSSQNLLEGFAPNFMPDEIDWDPLFAQGNLAVTIKEVDISSMDCDVIQEGIIPFLGRLQTLKVLTLHRDSVEPIIQTRISAMTDIPDDEGTPLICFSTLETLIIKWYDGTGEVVLQYVEALQRLHHDDTGQGSVQDCLKSIVFEECPNITQDVKSRIEALYPDD</sequence>
<evidence type="ECO:0000313" key="3">
    <source>
        <dbReference type="Proteomes" id="UP000054097"/>
    </source>
</evidence>
<dbReference type="HOGENOM" id="CLU_508216_0_0_1"/>